<evidence type="ECO:0000313" key="10">
    <source>
        <dbReference type="EMBL" id="KAF9757204.1"/>
    </source>
</evidence>
<dbReference type="Pfam" id="PF02265">
    <property type="entry name" value="S1-P1_nuclease"/>
    <property type="match status" value="1"/>
</dbReference>
<evidence type="ECO:0000256" key="1">
    <source>
        <dbReference type="ARBA" id="ARBA00009547"/>
    </source>
</evidence>
<evidence type="ECO:0000256" key="2">
    <source>
        <dbReference type="ARBA" id="ARBA00022722"/>
    </source>
</evidence>
<feature type="signal peptide" evidence="8">
    <location>
        <begin position="1"/>
        <end position="20"/>
    </location>
</feature>
<evidence type="ECO:0000256" key="7">
    <source>
        <dbReference type="ARBA" id="ARBA00023180"/>
    </source>
</evidence>
<keyword evidence="3" id="KW-0479">Metal-binding</keyword>
<dbReference type="SUPFAM" id="SSF48537">
    <property type="entry name" value="Phospholipase C/P1 nuclease"/>
    <property type="match status" value="1"/>
</dbReference>
<evidence type="ECO:0000313" key="9">
    <source>
        <dbReference type="EMBL" id="CEO53576.1"/>
    </source>
</evidence>
<dbReference type="GO" id="GO:0016788">
    <property type="term" value="F:hydrolase activity, acting on ester bonds"/>
    <property type="evidence" value="ECO:0007669"/>
    <property type="project" value="InterPro"/>
</dbReference>
<keyword evidence="2" id="KW-0540">Nuclease</keyword>
<evidence type="ECO:0000256" key="4">
    <source>
        <dbReference type="ARBA" id="ARBA00022759"/>
    </source>
</evidence>
<dbReference type="AlphaFoldDB" id="A0A0B7KFR8"/>
<reference evidence="9" key="1">
    <citation type="submission" date="2015-01" db="EMBL/GenBank/DDBJ databases">
        <authorList>
            <person name="Durling Mikael"/>
        </authorList>
    </citation>
    <scope>NUCLEOTIDE SEQUENCE</scope>
</reference>
<dbReference type="PANTHER" id="PTHR33146:SF26">
    <property type="entry name" value="ENDONUCLEASE 4"/>
    <property type="match status" value="1"/>
</dbReference>
<keyword evidence="4" id="KW-0255">Endonuclease</keyword>
<gene>
    <name evidence="9" type="ORF">BN869_000009634_1</name>
    <name evidence="10" type="ORF">IM811_008148</name>
</gene>
<feature type="chain" id="PRO_5044541183" description="Nuclease S1" evidence="8">
    <location>
        <begin position="21"/>
        <end position="302"/>
    </location>
</feature>
<dbReference type="GO" id="GO:0003676">
    <property type="term" value="F:nucleic acid binding"/>
    <property type="evidence" value="ECO:0007669"/>
    <property type="project" value="InterPro"/>
</dbReference>
<proteinExistence type="inferred from homology"/>
<evidence type="ECO:0000256" key="5">
    <source>
        <dbReference type="ARBA" id="ARBA00022801"/>
    </source>
</evidence>
<keyword evidence="8" id="KW-0732">Signal</keyword>
<dbReference type="PANTHER" id="PTHR33146">
    <property type="entry name" value="ENDONUCLEASE 4"/>
    <property type="match status" value="1"/>
</dbReference>
<accession>A0A0B7KFR8</accession>
<dbReference type="GO" id="GO:0004519">
    <property type="term" value="F:endonuclease activity"/>
    <property type="evidence" value="ECO:0007669"/>
    <property type="project" value="UniProtKB-KW"/>
</dbReference>
<keyword evidence="6" id="KW-1015">Disulfide bond</keyword>
<dbReference type="CDD" id="cd11010">
    <property type="entry name" value="S1-P1_nuclease"/>
    <property type="match status" value="1"/>
</dbReference>
<dbReference type="Proteomes" id="UP000616885">
    <property type="component" value="Unassembled WGS sequence"/>
</dbReference>
<evidence type="ECO:0000256" key="3">
    <source>
        <dbReference type="ARBA" id="ARBA00022723"/>
    </source>
</evidence>
<sequence>MKLAGAALALGLLSAPGVSAWGSLGHITTAYLASHFVSNTTEAVFKELLKNDNADYLASVASWADSVRYTKWGRFTKTFHFIDAHDDPPRSCNVDFERDCKETGCVINALANYTEQVVDTALPEWQRAQAAKFVIHFVGDLHQPLHNEDVALGGNRIHVLWDGRGYNLHHVWDSSIAEKWIGGLHGKPYDLALKWANQLAVEITDGKFTPESEGWLKDLDYKDPISTAMAWSRECNALVCTHVFPEGPKAIVGQELGGDYFKAAGPVIEKQVARAGYRMGAWLDQIANDYLAKRQEYTELEL</sequence>
<evidence type="ECO:0008006" key="11">
    <source>
        <dbReference type="Google" id="ProtNLM"/>
    </source>
</evidence>
<evidence type="ECO:0000256" key="6">
    <source>
        <dbReference type="ARBA" id="ARBA00023157"/>
    </source>
</evidence>
<dbReference type="Gene3D" id="1.10.575.10">
    <property type="entry name" value="P1 Nuclease"/>
    <property type="match status" value="1"/>
</dbReference>
<evidence type="ECO:0000256" key="8">
    <source>
        <dbReference type="SAM" id="SignalP"/>
    </source>
</evidence>
<organism evidence="9">
    <name type="scientific">Bionectria ochroleuca</name>
    <name type="common">Gliocladium roseum</name>
    <dbReference type="NCBI Taxonomy" id="29856"/>
    <lineage>
        <taxon>Eukaryota</taxon>
        <taxon>Fungi</taxon>
        <taxon>Dikarya</taxon>
        <taxon>Ascomycota</taxon>
        <taxon>Pezizomycotina</taxon>
        <taxon>Sordariomycetes</taxon>
        <taxon>Hypocreomycetidae</taxon>
        <taxon>Hypocreales</taxon>
        <taxon>Bionectriaceae</taxon>
        <taxon>Clonostachys</taxon>
    </lineage>
</organism>
<keyword evidence="7" id="KW-0325">Glycoprotein</keyword>
<dbReference type="GO" id="GO:0046872">
    <property type="term" value="F:metal ion binding"/>
    <property type="evidence" value="ECO:0007669"/>
    <property type="project" value="UniProtKB-KW"/>
</dbReference>
<dbReference type="EMBL" id="CDPU01000036">
    <property type="protein sequence ID" value="CEO53576.1"/>
    <property type="molecule type" value="Genomic_DNA"/>
</dbReference>
<dbReference type="GO" id="GO:0006308">
    <property type="term" value="P:DNA catabolic process"/>
    <property type="evidence" value="ECO:0007669"/>
    <property type="project" value="InterPro"/>
</dbReference>
<dbReference type="InterPro" id="IPR008947">
    <property type="entry name" value="PLipase_C/P1_nuclease_dom_sf"/>
</dbReference>
<protein>
    <recommendedName>
        <fullName evidence="11">Nuclease S1</fullName>
    </recommendedName>
</protein>
<dbReference type="InterPro" id="IPR003154">
    <property type="entry name" value="S1/P1nuclease"/>
</dbReference>
<name>A0A0B7KFR8_BIOOC</name>
<reference evidence="10" key="2">
    <citation type="submission" date="2020-10" db="EMBL/GenBank/DDBJ databases">
        <title>High-Quality Genome Resource of Clonostachys rosea strain S41 by Oxford Nanopore Long-Read Sequencing.</title>
        <authorList>
            <person name="Wang H."/>
        </authorList>
    </citation>
    <scope>NUCLEOTIDE SEQUENCE</scope>
    <source>
        <strain evidence="10">S41</strain>
    </source>
</reference>
<comment type="similarity">
    <text evidence="1">Belongs to the nuclease type I family.</text>
</comment>
<dbReference type="EMBL" id="JADCTT010000002">
    <property type="protein sequence ID" value="KAF9757204.1"/>
    <property type="molecule type" value="Genomic_DNA"/>
</dbReference>
<keyword evidence="5" id="KW-0378">Hydrolase</keyword>